<evidence type="ECO:0000313" key="5">
    <source>
        <dbReference type="EMBL" id="CAB4769589.1"/>
    </source>
</evidence>
<dbReference type="AlphaFoldDB" id="A0A6J7PFK3"/>
<evidence type="ECO:0000313" key="6">
    <source>
        <dbReference type="EMBL" id="CAB4798930.1"/>
    </source>
</evidence>
<organism evidence="10">
    <name type="scientific">freshwater metagenome</name>
    <dbReference type="NCBI Taxonomy" id="449393"/>
    <lineage>
        <taxon>unclassified sequences</taxon>
        <taxon>metagenomes</taxon>
        <taxon>ecological metagenomes</taxon>
    </lineage>
</organism>
<dbReference type="Gene3D" id="2.40.100.10">
    <property type="entry name" value="Cyclophilin-like"/>
    <property type="match status" value="1"/>
</dbReference>
<proteinExistence type="predicted"/>
<dbReference type="EMBL" id="CAFBQZ010000001">
    <property type="protein sequence ID" value="CAB5069587.1"/>
    <property type="molecule type" value="Genomic_DNA"/>
</dbReference>
<dbReference type="InterPro" id="IPR029000">
    <property type="entry name" value="Cyclophilin-like_dom_sf"/>
</dbReference>
<accession>A0A6J7PFK3</accession>
<dbReference type="EMBL" id="CAEZUA010000005">
    <property type="protein sequence ID" value="CAB4581067.1"/>
    <property type="molecule type" value="Genomic_DNA"/>
</dbReference>
<dbReference type="EMBL" id="CAFBMI010000013">
    <property type="protein sequence ID" value="CAB4894068.1"/>
    <property type="molecule type" value="Genomic_DNA"/>
</dbReference>
<evidence type="ECO:0000313" key="2">
    <source>
        <dbReference type="EMBL" id="CAB4581067.1"/>
    </source>
</evidence>
<dbReference type="Pfam" id="PF00160">
    <property type="entry name" value="Pro_isomerase"/>
    <property type="match status" value="1"/>
</dbReference>
<dbReference type="EMBL" id="CAFAAR010000019">
    <property type="protein sequence ID" value="CAB4798930.1"/>
    <property type="molecule type" value="Genomic_DNA"/>
</dbReference>
<name>A0A6J7PFK3_9ZZZZ</name>
<dbReference type="EMBL" id="CAFBJH010000004">
    <property type="protein sequence ID" value="CAB4847521.1"/>
    <property type="molecule type" value="Genomic_DNA"/>
</dbReference>
<dbReference type="PROSITE" id="PS50072">
    <property type="entry name" value="CSA_PPIASE_2"/>
    <property type="match status" value="1"/>
</dbReference>
<evidence type="ECO:0000313" key="10">
    <source>
        <dbReference type="EMBL" id="CAB5004380.1"/>
    </source>
</evidence>
<evidence type="ECO:0000313" key="7">
    <source>
        <dbReference type="EMBL" id="CAB4847521.1"/>
    </source>
</evidence>
<dbReference type="EMBL" id="CAEZZZ010000001">
    <property type="protein sequence ID" value="CAB4769589.1"/>
    <property type="molecule type" value="Genomic_DNA"/>
</dbReference>
<dbReference type="PANTHER" id="PTHR45625">
    <property type="entry name" value="PEPTIDYL-PROLYL CIS-TRANS ISOMERASE-RELATED"/>
    <property type="match status" value="1"/>
</dbReference>
<evidence type="ECO:0000313" key="9">
    <source>
        <dbReference type="EMBL" id="CAB4969688.1"/>
    </source>
</evidence>
<dbReference type="PRINTS" id="PR00153">
    <property type="entry name" value="CSAPPISMRASE"/>
</dbReference>
<dbReference type="EMBL" id="CAFBOE010000011">
    <property type="protein sequence ID" value="CAB4969688.1"/>
    <property type="molecule type" value="Genomic_DNA"/>
</dbReference>
<evidence type="ECO:0000313" key="4">
    <source>
        <dbReference type="EMBL" id="CAB4691726.1"/>
    </source>
</evidence>
<gene>
    <name evidence="2" type="ORF">UFOPK1773_00161</name>
    <name evidence="3" type="ORF">UFOPK2288_00469</name>
    <name evidence="4" type="ORF">UFOPK2589_00314</name>
    <name evidence="5" type="ORF">UFOPK2931_00082</name>
    <name evidence="6" type="ORF">UFOPK3056_00371</name>
    <name evidence="7" type="ORF">UFOPK3287_00147</name>
    <name evidence="8" type="ORF">UFOPK3558_00303</name>
    <name evidence="9" type="ORF">UFOPK3916_00282</name>
    <name evidence="10" type="ORF">UFOPK4074_00255</name>
    <name evidence="11" type="ORF">UFOPK4372_00026</name>
</gene>
<dbReference type="SUPFAM" id="SSF50891">
    <property type="entry name" value="Cyclophilin-like"/>
    <property type="match status" value="1"/>
</dbReference>
<dbReference type="PROSITE" id="PS51257">
    <property type="entry name" value="PROKAR_LIPOPROTEIN"/>
    <property type="match status" value="1"/>
</dbReference>
<evidence type="ECO:0000313" key="3">
    <source>
        <dbReference type="EMBL" id="CAB4661304.1"/>
    </source>
</evidence>
<evidence type="ECO:0000313" key="11">
    <source>
        <dbReference type="EMBL" id="CAB5069587.1"/>
    </source>
</evidence>
<dbReference type="EMBL" id="CAEZXT010000011">
    <property type="protein sequence ID" value="CAB4691726.1"/>
    <property type="molecule type" value="Genomic_DNA"/>
</dbReference>
<dbReference type="GO" id="GO:0003755">
    <property type="term" value="F:peptidyl-prolyl cis-trans isomerase activity"/>
    <property type="evidence" value="ECO:0007669"/>
    <property type="project" value="InterPro"/>
</dbReference>
<dbReference type="InterPro" id="IPR002130">
    <property type="entry name" value="Cyclophilin-type_PPIase_dom"/>
</dbReference>
<dbReference type="EMBL" id="CAEZWS010000016">
    <property type="protein sequence ID" value="CAB4661304.1"/>
    <property type="molecule type" value="Genomic_DNA"/>
</dbReference>
<evidence type="ECO:0000313" key="8">
    <source>
        <dbReference type="EMBL" id="CAB4894068.1"/>
    </source>
</evidence>
<sequence length="227" mass="23555">MKRTAVLTLVALLTFGLVGCSSTKKEIVITAPTPSVQAPTTIVAGCNVTKAVPHVPVNVPAPSGLLNEVISSFTLTTNCGEIDFDVYQKKAPQTVTAMTVLARAGYFDASLCHRLTTQNIYVLQCGDPTAKGNGGPAWAYKDENLPAITDNNYPAGTIAMANGGPNSNGSQFFLVYADTSLGNDYTIWGKITKGLDIVKAIGDAGVQGGGGDGAPAQTFAIEKVSVK</sequence>
<evidence type="ECO:0000259" key="1">
    <source>
        <dbReference type="PROSITE" id="PS50072"/>
    </source>
</evidence>
<dbReference type="PANTHER" id="PTHR45625:SF3">
    <property type="entry name" value="PEPTIDYL-PROLYL CIS-TRANS ISOMERASE B-RELATED"/>
    <property type="match status" value="1"/>
</dbReference>
<reference evidence="10" key="1">
    <citation type="submission" date="2020-05" db="EMBL/GenBank/DDBJ databases">
        <authorList>
            <person name="Chiriac C."/>
            <person name="Salcher M."/>
            <person name="Ghai R."/>
            <person name="Kavagutti S V."/>
        </authorList>
    </citation>
    <scope>NUCLEOTIDE SEQUENCE</scope>
</reference>
<dbReference type="InterPro" id="IPR044666">
    <property type="entry name" value="Cyclophilin_A-like"/>
</dbReference>
<dbReference type="CDD" id="cd00317">
    <property type="entry name" value="cyclophilin"/>
    <property type="match status" value="1"/>
</dbReference>
<feature type="domain" description="PPIase cyclophilin-type" evidence="1">
    <location>
        <begin position="80"/>
        <end position="226"/>
    </location>
</feature>
<protein>
    <submittedName>
        <fullName evidence="10">Unannotated protein</fullName>
    </submittedName>
</protein>
<dbReference type="EMBL" id="CAFBPG010000011">
    <property type="protein sequence ID" value="CAB5004380.1"/>
    <property type="molecule type" value="Genomic_DNA"/>
</dbReference>